<evidence type="ECO:0000313" key="1">
    <source>
        <dbReference type="EMBL" id="MCC2189485.1"/>
    </source>
</evidence>
<dbReference type="EMBL" id="JAJEPR010000008">
    <property type="protein sequence ID" value="MCC2189485.1"/>
    <property type="molecule type" value="Genomic_DNA"/>
</dbReference>
<reference evidence="1 2" key="1">
    <citation type="submission" date="2021-10" db="EMBL/GenBank/DDBJ databases">
        <title>Anaerobic single-cell dispensing facilitates the cultivation of human gut bacteria.</title>
        <authorList>
            <person name="Afrizal A."/>
        </authorList>
    </citation>
    <scope>NUCLEOTIDE SEQUENCE [LARGE SCALE GENOMIC DNA]</scope>
    <source>
        <strain evidence="1 2">CLA-AA-H277</strain>
    </source>
</reference>
<name>A0AAE3DRY9_9FIRM</name>
<keyword evidence="2" id="KW-1185">Reference proteome</keyword>
<dbReference type="Proteomes" id="UP001197875">
    <property type="component" value="Unassembled WGS sequence"/>
</dbReference>
<dbReference type="InterPro" id="IPR017853">
    <property type="entry name" value="GH"/>
</dbReference>
<dbReference type="AlphaFoldDB" id="A0AAE3DRY9"/>
<gene>
    <name evidence="1" type="ORF">LKD71_06665</name>
</gene>
<comment type="caution">
    <text evidence="1">The sequence shown here is derived from an EMBL/GenBank/DDBJ whole genome shotgun (WGS) entry which is preliminary data.</text>
</comment>
<proteinExistence type="predicted"/>
<organism evidence="1 2">
    <name type="scientific">Fusicatenibacter faecihominis</name>
    <dbReference type="NCBI Taxonomy" id="2881276"/>
    <lineage>
        <taxon>Bacteria</taxon>
        <taxon>Bacillati</taxon>
        <taxon>Bacillota</taxon>
        <taxon>Clostridia</taxon>
        <taxon>Lachnospirales</taxon>
        <taxon>Lachnospiraceae</taxon>
        <taxon>Fusicatenibacter</taxon>
    </lineage>
</organism>
<dbReference type="SUPFAM" id="SSF51445">
    <property type="entry name" value="(Trans)glycosidases"/>
    <property type="match status" value="1"/>
</dbReference>
<protein>
    <submittedName>
        <fullName evidence="1">Uncharacterized protein</fullName>
    </submittedName>
</protein>
<evidence type="ECO:0000313" key="2">
    <source>
        <dbReference type="Proteomes" id="UP001197875"/>
    </source>
</evidence>
<sequence length="779" mass="88985">MKIRIGEGELKLLGNGQIEELSFRDGSIFPKGQFSWLIRAFRDGKEVGIRLVDREKERILYHWEKTEEPLVMQVTEKETYTVFTVLECPDSFDFLEIGPIVTSLNEVVGDVIGVVQGGMVAIGIQALNVKTLAGFPYELKDQVIYRKETPTSELTVSALDFSMAAAYDMPFGSVLQLYCENRRRDRIKTVCYAENCIPAPKLERDDADIKGCSFALFACEKEAALAVIGEIEMGEGLPHPMLDGEWLKTSRKAVCSYMISEFGVDNIDKMLAYAKKGGFSYLYHPEPFDTWGHFELRKDRFPQGDTSLKECVEKAEAQGVKTGLHTLTNFTRTNDSYVTPIPDKRLKAMVPVKLLEEISAEETELRIDELKGFAYAATLNSFRIGDELLQYQECKPDQEKGILLTGCTRGAFGTTAAGHPKGAEVYKLTDYPYQTLFPDIDLQDEFSDRIAELFNKTGLNQISFDGQEGCEWTGEGEYAVNRFAMRCYEQFDHLVLNDASRLHHFLWHMNTRMNWGEPWGKSMRTGQVEGRIKNQKFFEKNLFPKMLGWFLIRKANRRFEASTLMDIEWALSEAAGFDAGFSMSISENVLDSLGNIDILLEAIKNWERLRFENRFPDELKEELRKPETEWHLKKVDDHHFELYPMAVSQPFVCDLLEMQPGQPGGADWYFENCFEEQPLKFQMRVEGYGFIEKVQFYTKKGLIKFDATVKGGQYLLFDGEEAWVTDRNFNRQEKVEYTGSCPLVKGKDSFSFGCTFGGEEGPEVSVQVITQGEAYHIMR</sequence>
<accession>A0AAE3DRY9</accession>
<dbReference type="RefSeq" id="WP_227614825.1">
    <property type="nucleotide sequence ID" value="NZ_JAJEPR010000008.1"/>
</dbReference>